<dbReference type="GO" id="GO:0005634">
    <property type="term" value="C:nucleus"/>
    <property type="evidence" value="ECO:0007669"/>
    <property type="project" value="UniProtKB-ARBA"/>
</dbReference>
<evidence type="ECO:0000313" key="4">
    <source>
        <dbReference type="Proteomes" id="UP000515160"/>
    </source>
</evidence>
<dbReference type="RefSeq" id="XP_034110979.1">
    <property type="nucleotide sequence ID" value="XM_034255088.2"/>
</dbReference>
<dbReference type="Proteomes" id="UP000515160">
    <property type="component" value="Chromosome 3"/>
</dbReference>
<dbReference type="AlphaFoldDB" id="A0A6P8XE43"/>
<reference evidence="5" key="1">
    <citation type="submission" date="2025-08" db="UniProtKB">
        <authorList>
            <consortium name="RefSeq"/>
        </authorList>
    </citation>
    <scope>IDENTIFICATION</scope>
    <source>
        <strain evidence="5">15112-1751.03</strain>
        <tissue evidence="5">Whole Adult</tissue>
    </source>
</reference>
<feature type="domain" description="tRNA-splicing endonuclease subunit Sen15" evidence="3">
    <location>
        <begin position="20"/>
        <end position="107"/>
    </location>
</feature>
<dbReference type="GO" id="GO:0006388">
    <property type="term" value="P:tRNA splicing, via endonucleolytic cleavage and ligation"/>
    <property type="evidence" value="ECO:0007669"/>
    <property type="project" value="InterPro"/>
</dbReference>
<dbReference type="InterPro" id="IPR036167">
    <property type="entry name" value="tRNA_intron_Endo_cat-like_sf"/>
</dbReference>
<dbReference type="InterPro" id="IPR018593">
    <property type="entry name" value="tRNA-endonuc_su_Sen15"/>
</dbReference>
<keyword evidence="4" id="KW-1185">Reference proteome</keyword>
<proteinExistence type="inferred from homology"/>
<dbReference type="GO" id="GO:0003676">
    <property type="term" value="F:nucleic acid binding"/>
    <property type="evidence" value="ECO:0007669"/>
    <property type="project" value="InterPro"/>
</dbReference>
<evidence type="ECO:0000256" key="1">
    <source>
        <dbReference type="ARBA" id="ARBA00006091"/>
    </source>
</evidence>
<evidence type="ECO:0000256" key="2">
    <source>
        <dbReference type="ARBA" id="ARBA00022694"/>
    </source>
</evidence>
<dbReference type="Pfam" id="PF09631">
    <property type="entry name" value="Sen15"/>
    <property type="match status" value="1"/>
</dbReference>
<gene>
    <name evidence="5" type="primary">LOC117572340</name>
</gene>
<organism evidence="4 5">
    <name type="scientific">Drosophila albomicans</name>
    <name type="common">Fruit fly</name>
    <dbReference type="NCBI Taxonomy" id="7291"/>
    <lineage>
        <taxon>Eukaryota</taxon>
        <taxon>Metazoa</taxon>
        <taxon>Ecdysozoa</taxon>
        <taxon>Arthropoda</taxon>
        <taxon>Hexapoda</taxon>
        <taxon>Insecta</taxon>
        <taxon>Pterygota</taxon>
        <taxon>Neoptera</taxon>
        <taxon>Endopterygota</taxon>
        <taxon>Diptera</taxon>
        <taxon>Brachycera</taxon>
        <taxon>Muscomorpha</taxon>
        <taxon>Ephydroidea</taxon>
        <taxon>Drosophilidae</taxon>
        <taxon>Drosophila</taxon>
    </lineage>
</organism>
<dbReference type="CTD" id="116461"/>
<dbReference type="OrthoDB" id="10002170at2759"/>
<evidence type="ECO:0000259" key="3">
    <source>
        <dbReference type="Pfam" id="PF09631"/>
    </source>
</evidence>
<protein>
    <submittedName>
        <fullName evidence="5">Uncharacterized protein LOC117572340</fullName>
    </submittedName>
</protein>
<dbReference type="Gene3D" id="3.40.1350.10">
    <property type="match status" value="1"/>
</dbReference>
<evidence type="ECO:0000313" key="5">
    <source>
        <dbReference type="RefSeq" id="XP_034110979.1"/>
    </source>
</evidence>
<dbReference type="GeneID" id="117572340"/>
<sequence length="109" mass="12481">MDLDSVCTDLNAVTRALAKLVYADLLNDERLIDIQPQFERSLNLFYLSAQKEEDNQQVAYIPLPHSKDIDFKQINGLQKLLPNSLIFMAIADNTGNILYYQITEGFNEK</sequence>
<comment type="similarity">
    <text evidence="1">Belongs to the SEN15 family.</text>
</comment>
<dbReference type="InterPro" id="IPR011856">
    <property type="entry name" value="tRNA_endonuc-like_dom_sf"/>
</dbReference>
<keyword evidence="2" id="KW-0819">tRNA processing</keyword>
<accession>A0A6P8XE43</accession>
<dbReference type="SUPFAM" id="SSF53032">
    <property type="entry name" value="tRNA-intron endonuclease catalytic domain-like"/>
    <property type="match status" value="1"/>
</dbReference>
<name>A0A6P8XE43_DROAB</name>